<dbReference type="RefSeq" id="WP_012346456.1">
    <property type="nucleotide sequence ID" value="NC_010524.1"/>
</dbReference>
<protein>
    <submittedName>
        <fullName evidence="1">Uncharacterized protein</fullName>
    </submittedName>
</protein>
<name>B1Y767_LEPCP</name>
<organism evidence="1 2">
    <name type="scientific">Leptothrix cholodnii (strain ATCC 51168 / LMG 8142 / SP-6)</name>
    <name type="common">Leptothrix discophora (strain SP-6)</name>
    <dbReference type="NCBI Taxonomy" id="395495"/>
    <lineage>
        <taxon>Bacteria</taxon>
        <taxon>Pseudomonadati</taxon>
        <taxon>Pseudomonadota</taxon>
        <taxon>Betaproteobacteria</taxon>
        <taxon>Burkholderiales</taxon>
        <taxon>Sphaerotilaceae</taxon>
        <taxon>Leptothrix</taxon>
    </lineage>
</organism>
<dbReference type="Gene3D" id="2.20.25.10">
    <property type="match status" value="1"/>
</dbReference>
<evidence type="ECO:0000313" key="1">
    <source>
        <dbReference type="EMBL" id="ACB33694.1"/>
    </source>
</evidence>
<proteinExistence type="predicted"/>
<dbReference type="EMBL" id="CP001013">
    <property type="protein sequence ID" value="ACB33694.1"/>
    <property type="molecule type" value="Genomic_DNA"/>
</dbReference>
<gene>
    <name evidence="1" type="ordered locus">Lcho_1426</name>
</gene>
<dbReference type="Proteomes" id="UP000001693">
    <property type="component" value="Chromosome"/>
</dbReference>
<reference evidence="1 2" key="1">
    <citation type="submission" date="2008-03" db="EMBL/GenBank/DDBJ databases">
        <title>Complete sequence of Leptothrix cholodnii SP-6.</title>
        <authorList>
            <consortium name="US DOE Joint Genome Institute"/>
            <person name="Copeland A."/>
            <person name="Lucas S."/>
            <person name="Lapidus A."/>
            <person name="Glavina del Rio T."/>
            <person name="Dalin E."/>
            <person name="Tice H."/>
            <person name="Bruce D."/>
            <person name="Goodwin L."/>
            <person name="Pitluck S."/>
            <person name="Chertkov O."/>
            <person name="Brettin T."/>
            <person name="Detter J.C."/>
            <person name="Han C."/>
            <person name="Kuske C.R."/>
            <person name="Schmutz J."/>
            <person name="Larimer F."/>
            <person name="Land M."/>
            <person name="Hauser L."/>
            <person name="Kyrpides N."/>
            <person name="Lykidis A."/>
            <person name="Emerson D."/>
            <person name="Richardson P."/>
        </authorList>
    </citation>
    <scope>NUCLEOTIDE SEQUENCE [LARGE SCALE GENOMIC DNA]</scope>
    <source>
        <strain evidence="2">ATCC 51168 / LMG 8142 / SP-6</strain>
    </source>
</reference>
<dbReference type="HOGENOM" id="CLU_2330307_0_0_4"/>
<dbReference type="AlphaFoldDB" id="B1Y767"/>
<accession>B1Y767</accession>
<sequence>MDLVYKARMLTQGGRSGTIQSEDGSVRIKLAVRATTDPGGGYLCEVDPVARYVAVTSPNGTLVHEATFYKDLAAIERAGIKAALVPGSHPWGKASDGF</sequence>
<evidence type="ECO:0000313" key="2">
    <source>
        <dbReference type="Proteomes" id="UP000001693"/>
    </source>
</evidence>
<dbReference type="KEGG" id="lch:Lcho_1426"/>
<keyword evidence="2" id="KW-1185">Reference proteome</keyword>
<dbReference type="eggNOG" id="ENOG5032V30">
    <property type="taxonomic scope" value="Bacteria"/>
</dbReference>